<proteinExistence type="predicted"/>
<dbReference type="EMBL" id="BMTF01000015">
    <property type="protein sequence ID" value="GGV89739.1"/>
    <property type="molecule type" value="Genomic_DNA"/>
</dbReference>
<dbReference type="Proteomes" id="UP000660675">
    <property type="component" value="Unassembled WGS sequence"/>
</dbReference>
<name>A0ABQ2W461_9ACTN</name>
<gene>
    <name evidence="1" type="ORF">GCM10015535_44240</name>
</gene>
<evidence type="ECO:0000313" key="2">
    <source>
        <dbReference type="Proteomes" id="UP000660675"/>
    </source>
</evidence>
<keyword evidence="2" id="KW-1185">Reference proteome</keyword>
<comment type="caution">
    <text evidence="1">The sequence shown here is derived from an EMBL/GenBank/DDBJ whole genome shotgun (WGS) entry which is preliminary data.</text>
</comment>
<accession>A0ABQ2W461</accession>
<reference evidence="2" key="1">
    <citation type="journal article" date="2019" name="Int. J. Syst. Evol. Microbiol.">
        <title>The Global Catalogue of Microorganisms (GCM) 10K type strain sequencing project: providing services to taxonomists for standard genome sequencing and annotation.</title>
        <authorList>
            <consortium name="The Broad Institute Genomics Platform"/>
            <consortium name="The Broad Institute Genome Sequencing Center for Infectious Disease"/>
            <person name="Wu L."/>
            <person name="Ma J."/>
        </authorList>
    </citation>
    <scope>NUCLEOTIDE SEQUENCE [LARGE SCALE GENOMIC DNA]</scope>
    <source>
        <strain evidence="2">JCM 4376</strain>
    </source>
</reference>
<sequence>MLPGGEDVSGGLRHRRRAQLRGHLRHAAHLGRTDPLDRRTLRLERSGPEFYEQTVRALVRAEPGAWQ</sequence>
<organism evidence="1 2">
    <name type="scientific">Streptomyces gelaticus</name>
    <dbReference type="NCBI Taxonomy" id="285446"/>
    <lineage>
        <taxon>Bacteria</taxon>
        <taxon>Bacillati</taxon>
        <taxon>Actinomycetota</taxon>
        <taxon>Actinomycetes</taxon>
        <taxon>Kitasatosporales</taxon>
        <taxon>Streptomycetaceae</taxon>
        <taxon>Streptomyces</taxon>
    </lineage>
</organism>
<protein>
    <submittedName>
        <fullName evidence="1">Uncharacterized protein</fullName>
    </submittedName>
</protein>
<evidence type="ECO:0000313" key="1">
    <source>
        <dbReference type="EMBL" id="GGV89739.1"/>
    </source>
</evidence>